<accession>A0ABU0LRB1</accession>
<evidence type="ECO:0000313" key="3">
    <source>
        <dbReference type="Proteomes" id="UP001235094"/>
    </source>
</evidence>
<evidence type="ECO:0000313" key="2">
    <source>
        <dbReference type="EMBL" id="MDQ0511253.1"/>
    </source>
</evidence>
<dbReference type="InterPro" id="IPR016181">
    <property type="entry name" value="Acyl_CoA_acyltransferase"/>
</dbReference>
<evidence type="ECO:0000259" key="1">
    <source>
        <dbReference type="PROSITE" id="PS51186"/>
    </source>
</evidence>
<dbReference type="CDD" id="cd04301">
    <property type="entry name" value="NAT_SF"/>
    <property type="match status" value="1"/>
</dbReference>
<dbReference type="PROSITE" id="PS51186">
    <property type="entry name" value="GNAT"/>
    <property type="match status" value="1"/>
</dbReference>
<keyword evidence="3" id="KW-1185">Reference proteome</keyword>
<dbReference type="Proteomes" id="UP001235094">
    <property type="component" value="Unassembled WGS sequence"/>
</dbReference>
<protein>
    <submittedName>
        <fullName evidence="2">GNAT superfamily N-acetyltransferase</fullName>
    </submittedName>
</protein>
<gene>
    <name evidence="2" type="ORF">QOZ99_002150</name>
</gene>
<sequence>MEADSPLRIRHAIGPDDIAGLARLWAEIGWGSAEFEGEEQARKALAGSGWIAIAEVDGRFAGYARALTDGVLVTYLVEVAVVADLRRRGIGAALIRSCLSAFPHTALYADAGPLAVGLLERHGIVPRPAYYTACARGPQRPVA</sequence>
<dbReference type="Pfam" id="PF00583">
    <property type="entry name" value="Acetyltransf_1"/>
    <property type="match status" value="1"/>
</dbReference>
<proteinExistence type="predicted"/>
<feature type="domain" description="N-acetyltransferase" evidence="1">
    <location>
        <begin position="7"/>
        <end position="143"/>
    </location>
</feature>
<organism evidence="2 3">
    <name type="scientific">Ancylobacter amanitiformis</name>
    <dbReference type="NCBI Taxonomy" id="217069"/>
    <lineage>
        <taxon>Bacteria</taxon>
        <taxon>Pseudomonadati</taxon>
        <taxon>Pseudomonadota</taxon>
        <taxon>Alphaproteobacteria</taxon>
        <taxon>Hyphomicrobiales</taxon>
        <taxon>Xanthobacteraceae</taxon>
        <taxon>Ancylobacter</taxon>
    </lineage>
</organism>
<comment type="caution">
    <text evidence="2">The sequence shown here is derived from an EMBL/GenBank/DDBJ whole genome shotgun (WGS) entry which is preliminary data.</text>
</comment>
<dbReference type="EMBL" id="JAUSVR010000006">
    <property type="protein sequence ID" value="MDQ0511253.1"/>
    <property type="molecule type" value="Genomic_DNA"/>
</dbReference>
<name>A0ABU0LRB1_9HYPH</name>
<dbReference type="InterPro" id="IPR000182">
    <property type="entry name" value="GNAT_dom"/>
</dbReference>
<dbReference type="RefSeq" id="WP_306889958.1">
    <property type="nucleotide sequence ID" value="NZ_JAUSVR010000006.1"/>
</dbReference>
<dbReference type="SUPFAM" id="SSF55729">
    <property type="entry name" value="Acyl-CoA N-acyltransferases (Nat)"/>
    <property type="match status" value="1"/>
</dbReference>
<reference evidence="2 3" key="1">
    <citation type="submission" date="2023-07" db="EMBL/GenBank/DDBJ databases">
        <title>Genomic Encyclopedia of Type Strains, Phase IV (KMG-IV): sequencing the most valuable type-strain genomes for metagenomic binning, comparative biology and taxonomic classification.</title>
        <authorList>
            <person name="Goeker M."/>
        </authorList>
    </citation>
    <scope>NUCLEOTIDE SEQUENCE [LARGE SCALE GENOMIC DNA]</scope>
    <source>
        <strain evidence="2 3">DSM 15561</strain>
    </source>
</reference>
<dbReference type="Gene3D" id="3.40.630.30">
    <property type="match status" value="1"/>
</dbReference>